<evidence type="ECO:0000256" key="1">
    <source>
        <dbReference type="SAM" id="MobiDB-lite"/>
    </source>
</evidence>
<organism evidence="3 4">
    <name type="scientific">Streptomyces noursei</name>
    <name type="common">Streptomyces albulus</name>
    <dbReference type="NCBI Taxonomy" id="1971"/>
    <lineage>
        <taxon>Bacteria</taxon>
        <taxon>Bacillati</taxon>
        <taxon>Actinomycetota</taxon>
        <taxon>Actinomycetes</taxon>
        <taxon>Kitasatosporales</taxon>
        <taxon>Streptomycetaceae</taxon>
        <taxon>Streptomyces</taxon>
    </lineage>
</organism>
<evidence type="ECO:0000313" key="3">
    <source>
        <dbReference type="EMBL" id="GCB94256.1"/>
    </source>
</evidence>
<feature type="compositionally biased region" description="Basic and acidic residues" evidence="1">
    <location>
        <begin position="146"/>
        <end position="161"/>
    </location>
</feature>
<evidence type="ECO:0000256" key="2">
    <source>
        <dbReference type="SAM" id="SignalP"/>
    </source>
</evidence>
<dbReference type="PROSITE" id="PS51257">
    <property type="entry name" value="PROKAR_LIPOPROTEIN"/>
    <property type="match status" value="1"/>
</dbReference>
<reference evidence="3 4" key="1">
    <citation type="journal article" date="2019" name="Microbiol. Resour. Announc.">
        <title>Draft Genome Sequence of the Most Traditional epsilon-Poly-l-Lysine Producer, Streptomyces albulus NBRC14147.</title>
        <authorList>
            <person name="Yamanaka K."/>
            <person name="Hamano Y."/>
        </authorList>
    </citation>
    <scope>NUCLEOTIDE SEQUENCE [LARGE SCALE GENOMIC DNA]</scope>
    <source>
        <strain evidence="3 4">NBRC 14147</strain>
    </source>
</reference>
<feature type="compositionally biased region" description="Low complexity" evidence="1">
    <location>
        <begin position="33"/>
        <end position="59"/>
    </location>
</feature>
<dbReference type="Proteomes" id="UP000288351">
    <property type="component" value="Unassembled WGS sequence"/>
</dbReference>
<gene>
    <name evidence="3" type="ORF">SALB_07054</name>
</gene>
<evidence type="ECO:0000313" key="4">
    <source>
        <dbReference type="Proteomes" id="UP000288351"/>
    </source>
</evidence>
<keyword evidence="2" id="KW-0732">Signal</keyword>
<proteinExistence type="predicted"/>
<feature type="region of interest" description="Disordered" evidence="1">
    <location>
        <begin position="146"/>
        <end position="188"/>
    </location>
</feature>
<dbReference type="PANTHER" id="PTHR39335">
    <property type="entry name" value="BLL4220 PROTEIN"/>
    <property type="match status" value="1"/>
</dbReference>
<dbReference type="EMBL" id="BHXC01000007">
    <property type="protein sequence ID" value="GCB94256.1"/>
    <property type="molecule type" value="Genomic_DNA"/>
</dbReference>
<name>A0A401R9F0_STRNR</name>
<keyword evidence="3" id="KW-0449">Lipoprotein</keyword>
<sequence length="188" mass="18685">MRNTAATAVTAATVALVAAATGGCGTGAGGTGPAPARTPSATGPATSAPPSAIPSAGPVAVHARSGPLGPLLVDGQGRALYLFTADRGHESTCYGDCAALWPPVLVRGAPTAGSGVRGELLGTTARRDGSRQVTYHEQPLYYFDRDKRPGDVRGQGADDHGGTWYVLDPAGNRVTRPVPGGSAGPGGS</sequence>
<comment type="caution">
    <text evidence="3">The sequence shown here is derived from an EMBL/GenBank/DDBJ whole genome shotgun (WGS) entry which is preliminary data.</text>
</comment>
<protein>
    <submittedName>
        <fullName evidence="3">Lipoprotein</fullName>
    </submittedName>
</protein>
<dbReference type="PANTHER" id="PTHR39335:SF1">
    <property type="entry name" value="BLL4220 PROTEIN"/>
    <property type="match status" value="1"/>
</dbReference>
<accession>A0A401R9F0</accession>
<dbReference type="AlphaFoldDB" id="A0A401R9F0"/>
<feature type="region of interest" description="Disordered" evidence="1">
    <location>
        <begin position="27"/>
        <end position="59"/>
    </location>
</feature>
<dbReference type="RefSeq" id="WP_020929247.1">
    <property type="nucleotide sequence ID" value="NZ_BHXC01000007.1"/>
</dbReference>
<feature type="signal peptide" evidence="2">
    <location>
        <begin position="1"/>
        <end position="20"/>
    </location>
</feature>
<feature type="chain" id="PRO_5019185393" evidence="2">
    <location>
        <begin position="21"/>
        <end position="188"/>
    </location>
</feature>
<dbReference type="GO" id="GO:0043448">
    <property type="term" value="P:alkane catabolic process"/>
    <property type="evidence" value="ECO:0007669"/>
    <property type="project" value="TreeGrafter"/>
</dbReference>
<dbReference type="Pfam" id="PF03640">
    <property type="entry name" value="Lipoprotein_15"/>
    <property type="match status" value="2"/>
</dbReference>
<dbReference type="InterPro" id="IPR005297">
    <property type="entry name" value="Lipoprotein_repeat"/>
</dbReference>